<accession>A0AAF0INJ5</accession>
<dbReference type="Proteomes" id="UP001216638">
    <property type="component" value="Chromosome 1"/>
</dbReference>
<dbReference type="CDD" id="cd21608">
    <property type="entry name" value="RRM2_NsCP33_like"/>
    <property type="match status" value="1"/>
</dbReference>
<evidence type="ECO:0000256" key="1">
    <source>
        <dbReference type="ARBA" id="ARBA00022884"/>
    </source>
</evidence>
<sequence>MAKVYVGNLSWNTTDDGLAHAFSPYGQLTDYIVMKDRDTGRSRGFGFVTFMTQQEADAAIAALNEQELDGRRIRVNMANSRPPMGGMSGANLGYSGLTGGYGAGAYGAAQGGYGAFGTCEISMFTNTAVGAQPPSFGYGQQAGYAAYQQQPYGAQPAGYPAPQAAYPAQQASYAAYGQQPYGAPAQNYPPQGGAGYGQGY</sequence>
<dbReference type="FunFam" id="3.30.70.330:FF:000634">
    <property type="entry name" value="Related to glycine-rich RNA-binding protein"/>
    <property type="match status" value="1"/>
</dbReference>
<reference evidence="4" key="1">
    <citation type="submission" date="2023-03" db="EMBL/GenBank/DDBJ databases">
        <title>Mating type loci evolution in Malassezia.</title>
        <authorList>
            <person name="Coelho M.A."/>
        </authorList>
    </citation>
    <scope>NUCLEOTIDE SEQUENCE</scope>
    <source>
        <strain evidence="4">CBS 14135</strain>
    </source>
</reference>
<dbReference type="PANTHER" id="PTHR48027">
    <property type="entry name" value="HETEROGENEOUS NUCLEAR RIBONUCLEOPROTEIN 87F-RELATED"/>
    <property type="match status" value="1"/>
</dbReference>
<dbReference type="InterPro" id="IPR052462">
    <property type="entry name" value="SLIRP/GR-RBP-like"/>
</dbReference>
<gene>
    <name evidence="4" type="ORF">MBRA1_000448</name>
</gene>
<evidence type="ECO:0000313" key="5">
    <source>
        <dbReference type="Proteomes" id="UP001216638"/>
    </source>
</evidence>
<dbReference type="PROSITE" id="PS50102">
    <property type="entry name" value="RRM"/>
    <property type="match status" value="1"/>
</dbReference>
<feature type="domain" description="RRM" evidence="3">
    <location>
        <begin position="2"/>
        <end position="80"/>
    </location>
</feature>
<dbReference type="InterPro" id="IPR000504">
    <property type="entry name" value="RRM_dom"/>
</dbReference>
<dbReference type="Gene3D" id="3.30.70.330">
    <property type="match status" value="1"/>
</dbReference>
<keyword evidence="1 2" id="KW-0694">RNA-binding</keyword>
<dbReference type="InterPro" id="IPR035979">
    <property type="entry name" value="RBD_domain_sf"/>
</dbReference>
<dbReference type="Pfam" id="PF00076">
    <property type="entry name" value="RRM_1"/>
    <property type="match status" value="1"/>
</dbReference>
<dbReference type="InterPro" id="IPR012677">
    <property type="entry name" value="Nucleotide-bd_a/b_plait_sf"/>
</dbReference>
<dbReference type="GO" id="GO:0003723">
    <property type="term" value="F:RNA binding"/>
    <property type="evidence" value="ECO:0007669"/>
    <property type="project" value="UniProtKB-UniRule"/>
</dbReference>
<evidence type="ECO:0000313" key="4">
    <source>
        <dbReference type="EMBL" id="WFC93825.1"/>
    </source>
</evidence>
<dbReference type="SMART" id="SM00360">
    <property type="entry name" value="RRM"/>
    <property type="match status" value="1"/>
</dbReference>
<dbReference type="SUPFAM" id="SSF54928">
    <property type="entry name" value="RNA-binding domain, RBD"/>
    <property type="match status" value="1"/>
</dbReference>
<evidence type="ECO:0000256" key="2">
    <source>
        <dbReference type="PROSITE-ProRule" id="PRU00176"/>
    </source>
</evidence>
<name>A0AAF0INJ5_9BASI</name>
<keyword evidence="5" id="KW-1185">Reference proteome</keyword>
<organism evidence="4 5">
    <name type="scientific">Malassezia brasiliensis</name>
    <dbReference type="NCBI Taxonomy" id="1821822"/>
    <lineage>
        <taxon>Eukaryota</taxon>
        <taxon>Fungi</taxon>
        <taxon>Dikarya</taxon>
        <taxon>Basidiomycota</taxon>
        <taxon>Ustilaginomycotina</taxon>
        <taxon>Malasseziomycetes</taxon>
        <taxon>Malasseziales</taxon>
        <taxon>Malasseziaceae</taxon>
        <taxon>Malassezia</taxon>
    </lineage>
</organism>
<protein>
    <recommendedName>
        <fullName evidence="3">RRM domain-containing protein</fullName>
    </recommendedName>
</protein>
<dbReference type="AlphaFoldDB" id="A0AAF0INJ5"/>
<dbReference type="InterPro" id="IPR048289">
    <property type="entry name" value="RRM2_NsCP33-like"/>
</dbReference>
<evidence type="ECO:0000259" key="3">
    <source>
        <dbReference type="PROSITE" id="PS50102"/>
    </source>
</evidence>
<proteinExistence type="predicted"/>
<dbReference type="EMBL" id="CP119951">
    <property type="protein sequence ID" value="WFC93825.1"/>
    <property type="molecule type" value="Genomic_DNA"/>
</dbReference>